<accession>A0A0B8PAM3</accession>
<reference evidence="2 3" key="2">
    <citation type="submission" date="2015-01" db="EMBL/GenBank/DDBJ databases">
        <authorList>
            <consortium name="NBRP consortium"/>
            <person name="Sawabe T."/>
            <person name="Meirelles P."/>
            <person name="Feng G."/>
            <person name="Sayaka M."/>
            <person name="Hattori M."/>
            <person name="Ohkuma M."/>
        </authorList>
    </citation>
    <scope>NUCLEOTIDE SEQUENCE [LARGE SCALE GENOMIC DNA]</scope>
    <source>
        <strain evidence="2 3">JCM19232</strain>
    </source>
</reference>
<gene>
    <name evidence="2" type="ORF">JCM19232_297</name>
</gene>
<sequence>MGDLTLHGETKQITIDADFIGQGKDPWGGERAGFMGTTRLELADFNIPVMVHLAM</sequence>
<dbReference type="PANTHER" id="PTHR34406:SF1">
    <property type="entry name" value="PROTEIN YCEI"/>
    <property type="match status" value="1"/>
</dbReference>
<dbReference type="Gene3D" id="2.40.128.110">
    <property type="entry name" value="Lipid/polyisoprenoid-binding, YceI-like"/>
    <property type="match status" value="1"/>
</dbReference>
<name>A0A0B8PAM3_9VIBR</name>
<dbReference type="InterPro" id="IPR036761">
    <property type="entry name" value="TTHA0802/YceI-like_sf"/>
</dbReference>
<dbReference type="Proteomes" id="UP000031670">
    <property type="component" value="Unassembled WGS sequence"/>
</dbReference>
<protein>
    <recommendedName>
        <fullName evidence="1">Lipid/polyisoprenoid-binding YceI-like domain-containing protein</fullName>
    </recommendedName>
</protein>
<dbReference type="SUPFAM" id="SSF101874">
    <property type="entry name" value="YceI-like"/>
    <property type="match status" value="1"/>
</dbReference>
<organism evidence="2 3">
    <name type="scientific">Vibrio ishigakensis</name>
    <dbReference type="NCBI Taxonomy" id="1481914"/>
    <lineage>
        <taxon>Bacteria</taxon>
        <taxon>Pseudomonadati</taxon>
        <taxon>Pseudomonadota</taxon>
        <taxon>Gammaproteobacteria</taxon>
        <taxon>Vibrionales</taxon>
        <taxon>Vibrionaceae</taxon>
        <taxon>Vibrio</taxon>
    </lineage>
</organism>
<feature type="domain" description="Lipid/polyisoprenoid-binding YceI-like" evidence="1">
    <location>
        <begin position="2"/>
        <end position="47"/>
    </location>
</feature>
<dbReference type="InterPro" id="IPR007372">
    <property type="entry name" value="Lipid/polyisoprenoid-bd_YceI"/>
</dbReference>
<reference evidence="2 3" key="1">
    <citation type="submission" date="2015-01" db="EMBL/GenBank/DDBJ databases">
        <title>Vibrio sp. C5 JCM 19232 whole genome shotgun sequence.</title>
        <authorList>
            <person name="Sawabe T."/>
            <person name="Meirelles P."/>
            <person name="Feng G."/>
            <person name="Sayaka M."/>
            <person name="Hattori M."/>
            <person name="Ohkuma M."/>
        </authorList>
    </citation>
    <scope>NUCLEOTIDE SEQUENCE [LARGE SCALE GENOMIC DNA]</scope>
    <source>
        <strain evidence="2 3">JCM19232</strain>
    </source>
</reference>
<evidence type="ECO:0000313" key="3">
    <source>
        <dbReference type="Proteomes" id="UP000031670"/>
    </source>
</evidence>
<dbReference type="EMBL" id="BBSA01000001">
    <property type="protein sequence ID" value="GAM59964.1"/>
    <property type="molecule type" value="Genomic_DNA"/>
</dbReference>
<proteinExistence type="predicted"/>
<evidence type="ECO:0000259" key="1">
    <source>
        <dbReference type="Pfam" id="PF04264"/>
    </source>
</evidence>
<comment type="caution">
    <text evidence="2">The sequence shown here is derived from an EMBL/GenBank/DDBJ whole genome shotgun (WGS) entry which is preliminary data.</text>
</comment>
<dbReference type="AlphaFoldDB" id="A0A0B8PAM3"/>
<dbReference type="PANTHER" id="PTHR34406">
    <property type="entry name" value="PROTEIN YCEI"/>
    <property type="match status" value="1"/>
</dbReference>
<dbReference type="Pfam" id="PF04264">
    <property type="entry name" value="YceI"/>
    <property type="match status" value="1"/>
</dbReference>
<evidence type="ECO:0000313" key="2">
    <source>
        <dbReference type="EMBL" id="GAM59964.1"/>
    </source>
</evidence>